<dbReference type="AlphaFoldDB" id="A0A0M3RAU4"/>
<comment type="cofactor">
    <cofactor evidence="1 11">
        <name>Mg(2+)</name>
        <dbReference type="ChEBI" id="CHEBI:18420"/>
    </cofactor>
</comment>
<dbReference type="PANTHER" id="PTHR12215">
    <property type="entry name" value="PHOSPHOPANTETHEINE TRANSFERASE"/>
    <property type="match status" value="1"/>
</dbReference>
<dbReference type="HAMAP" id="MF_00101">
    <property type="entry name" value="AcpS"/>
    <property type="match status" value="1"/>
</dbReference>
<evidence type="ECO:0000256" key="2">
    <source>
        <dbReference type="ARBA" id="ARBA00010990"/>
    </source>
</evidence>
<keyword evidence="10 11" id="KW-0275">Fatty acid biosynthesis</keyword>
<keyword evidence="6 11" id="KW-0479">Metal-binding</keyword>
<evidence type="ECO:0000313" key="13">
    <source>
        <dbReference type="EMBL" id="ALC83806.1"/>
    </source>
</evidence>
<keyword evidence="4 11" id="KW-0444">Lipid biosynthesis</keyword>
<dbReference type="Gene3D" id="3.90.470.20">
    <property type="entry name" value="4'-phosphopantetheinyl transferase domain"/>
    <property type="match status" value="1"/>
</dbReference>
<dbReference type="GO" id="GO:0005829">
    <property type="term" value="C:cytosol"/>
    <property type="evidence" value="ECO:0007669"/>
    <property type="project" value="TreeGrafter"/>
</dbReference>
<reference evidence="14" key="1">
    <citation type="submission" date="2015-08" db="EMBL/GenBank/DDBJ databases">
        <title>Genome sequencing project for genomic taxonomy and phylogenomics of Bacillus-like bacteria.</title>
        <authorList>
            <person name="Liu B."/>
            <person name="Wang J."/>
            <person name="Zhu Y."/>
            <person name="Liu G."/>
            <person name="Chen Q."/>
            <person name="Chen Z."/>
            <person name="Lan J."/>
            <person name="Che J."/>
            <person name="Ge C."/>
            <person name="Shi H."/>
            <person name="Pan Z."/>
            <person name="Liu X."/>
        </authorList>
    </citation>
    <scope>NUCLEOTIDE SEQUENCE [LARGE SCALE GENOMIC DNA]</scope>
    <source>
        <strain evidence="14">FJAT-4402</strain>
    </source>
</reference>
<comment type="catalytic activity">
    <reaction evidence="11">
        <text>apo-[ACP] + CoA = holo-[ACP] + adenosine 3',5'-bisphosphate + H(+)</text>
        <dbReference type="Rhea" id="RHEA:12068"/>
        <dbReference type="Rhea" id="RHEA-COMP:9685"/>
        <dbReference type="Rhea" id="RHEA-COMP:9690"/>
        <dbReference type="ChEBI" id="CHEBI:15378"/>
        <dbReference type="ChEBI" id="CHEBI:29999"/>
        <dbReference type="ChEBI" id="CHEBI:57287"/>
        <dbReference type="ChEBI" id="CHEBI:58343"/>
        <dbReference type="ChEBI" id="CHEBI:64479"/>
        <dbReference type="EC" id="2.7.8.7"/>
    </reaction>
</comment>
<evidence type="ECO:0000256" key="1">
    <source>
        <dbReference type="ARBA" id="ARBA00001946"/>
    </source>
</evidence>
<dbReference type="GO" id="GO:0019878">
    <property type="term" value="P:lysine biosynthetic process via aminoadipic acid"/>
    <property type="evidence" value="ECO:0007669"/>
    <property type="project" value="TreeGrafter"/>
</dbReference>
<dbReference type="InterPro" id="IPR050559">
    <property type="entry name" value="P-Pant_transferase_sf"/>
</dbReference>
<accession>A0A0M3RAU4</accession>
<dbReference type="Proteomes" id="UP000067625">
    <property type="component" value="Chromosome"/>
</dbReference>
<comment type="subcellular location">
    <subcellularLocation>
        <location evidence="11">Cytoplasm</location>
    </subcellularLocation>
</comment>
<dbReference type="EMBL" id="CP012600">
    <property type="protein sequence ID" value="ALC83806.1"/>
    <property type="molecule type" value="Genomic_DNA"/>
</dbReference>
<organism evidence="13 14">
    <name type="scientific">Bacillus gobiensis</name>
    <dbReference type="NCBI Taxonomy" id="1441095"/>
    <lineage>
        <taxon>Bacteria</taxon>
        <taxon>Bacillati</taxon>
        <taxon>Bacillota</taxon>
        <taxon>Bacilli</taxon>
        <taxon>Bacillales</taxon>
        <taxon>Bacillaceae</taxon>
        <taxon>Bacillus</taxon>
    </lineage>
</organism>
<dbReference type="GO" id="GO:0006633">
    <property type="term" value="P:fatty acid biosynthetic process"/>
    <property type="evidence" value="ECO:0007669"/>
    <property type="project" value="UniProtKB-UniRule"/>
</dbReference>
<proteinExistence type="inferred from homology"/>
<evidence type="ECO:0000256" key="11">
    <source>
        <dbReference type="HAMAP-Rule" id="MF_00101"/>
    </source>
</evidence>
<dbReference type="NCBIfam" id="TIGR00516">
    <property type="entry name" value="acpS"/>
    <property type="match status" value="1"/>
</dbReference>
<dbReference type="GO" id="GO:0000287">
    <property type="term" value="F:magnesium ion binding"/>
    <property type="evidence" value="ECO:0007669"/>
    <property type="project" value="UniProtKB-UniRule"/>
</dbReference>
<evidence type="ECO:0000256" key="7">
    <source>
        <dbReference type="ARBA" id="ARBA00022832"/>
    </source>
</evidence>
<gene>
    <name evidence="11" type="primary">acpS</name>
    <name evidence="13" type="ORF">AM592_21515</name>
</gene>
<dbReference type="InterPro" id="IPR008278">
    <property type="entry name" value="4-PPantetheinyl_Trfase_dom"/>
</dbReference>
<keyword evidence="9 11" id="KW-0443">Lipid metabolism</keyword>
<comment type="function">
    <text evidence="11">Transfers the 4'-phosphopantetheine moiety from coenzyme A to a Ser of acyl-carrier-protein.</text>
</comment>
<protein>
    <recommendedName>
        <fullName evidence="11">Holo-[acyl-carrier-protein] synthase</fullName>
        <shortName evidence="11">Holo-ACP synthase</shortName>
        <ecNumber evidence="11">2.7.8.7</ecNumber>
    </recommendedName>
    <alternativeName>
        <fullName evidence="11">4'-phosphopantetheinyl transferase AcpS</fullName>
    </alternativeName>
</protein>
<evidence type="ECO:0000256" key="9">
    <source>
        <dbReference type="ARBA" id="ARBA00023098"/>
    </source>
</evidence>
<evidence type="ECO:0000256" key="5">
    <source>
        <dbReference type="ARBA" id="ARBA00022679"/>
    </source>
</evidence>
<dbReference type="Pfam" id="PF01648">
    <property type="entry name" value="ACPS"/>
    <property type="match status" value="1"/>
</dbReference>
<feature type="binding site" evidence="11">
    <location>
        <position position="58"/>
    </location>
    <ligand>
        <name>Mg(2+)</name>
        <dbReference type="ChEBI" id="CHEBI:18420"/>
    </ligand>
</feature>
<comment type="similarity">
    <text evidence="11">Belongs to the P-Pant transferase superfamily. AcpS family.</text>
</comment>
<feature type="domain" description="4'-phosphopantetheinyl transferase" evidence="12">
    <location>
        <begin position="4"/>
        <end position="112"/>
    </location>
</feature>
<keyword evidence="7 11" id="KW-0276">Fatty acid metabolism</keyword>
<comment type="similarity">
    <text evidence="2">Belongs to the P-Pant transferase superfamily. Gsp/Sfp/HetI/AcpT family.</text>
</comment>
<keyword evidence="3 11" id="KW-0963">Cytoplasm</keyword>
<dbReference type="EC" id="2.7.8.7" evidence="11"/>
<dbReference type="STRING" id="1441095.AM592_21515"/>
<evidence type="ECO:0000256" key="10">
    <source>
        <dbReference type="ARBA" id="ARBA00023160"/>
    </source>
</evidence>
<dbReference type="SUPFAM" id="SSF56214">
    <property type="entry name" value="4'-phosphopantetheinyl transferase"/>
    <property type="match status" value="1"/>
</dbReference>
<sequence>MIIGIGIDLIELRRINDLIKRQEKFADRVLAEEELNIYKNLSNKKKPEYLAGRFAAKEAFSKALGTGIGAHLSFQDIVTETDDRGKPTLFCQKTKDKKIHLSITHTREYAAAQVIIEE</sequence>
<dbReference type="InterPro" id="IPR004568">
    <property type="entry name" value="Ppantetheine-prot_Trfase_dom"/>
</dbReference>
<keyword evidence="8 11" id="KW-0460">Magnesium</keyword>
<dbReference type="OrthoDB" id="517356at2"/>
<dbReference type="PANTHER" id="PTHR12215:SF10">
    <property type="entry name" value="L-AMINOADIPATE-SEMIALDEHYDE DEHYDROGENASE-PHOSPHOPANTETHEINYL TRANSFERASE"/>
    <property type="match status" value="1"/>
</dbReference>
<evidence type="ECO:0000256" key="8">
    <source>
        <dbReference type="ARBA" id="ARBA00022842"/>
    </source>
</evidence>
<keyword evidence="14" id="KW-1185">Reference proteome</keyword>
<dbReference type="InterPro" id="IPR037143">
    <property type="entry name" value="4-PPantetheinyl_Trfase_dom_sf"/>
</dbReference>
<dbReference type="InterPro" id="IPR002582">
    <property type="entry name" value="ACPS"/>
</dbReference>
<evidence type="ECO:0000256" key="6">
    <source>
        <dbReference type="ARBA" id="ARBA00022723"/>
    </source>
</evidence>
<reference evidence="13 14" key="2">
    <citation type="journal article" date="2016" name="Int. J. Syst. Evol. Microbiol.">
        <title>Bacillus gobiensis sp. nov., isolated from a soil sample.</title>
        <authorList>
            <person name="Liu B."/>
            <person name="Liu G.H."/>
            <person name="Cetin S."/>
            <person name="Schumann P."/>
            <person name="Pan Z.Z."/>
            <person name="Chen Q.Q."/>
        </authorList>
    </citation>
    <scope>NUCLEOTIDE SEQUENCE [LARGE SCALE GENOMIC DNA]</scope>
    <source>
        <strain evidence="13 14">FJAT-4402</strain>
    </source>
</reference>
<dbReference type="RefSeq" id="WP_053605679.1">
    <property type="nucleotide sequence ID" value="NZ_CP012600.1"/>
</dbReference>
<name>A0A0M3RAU4_9BACI</name>
<evidence type="ECO:0000256" key="4">
    <source>
        <dbReference type="ARBA" id="ARBA00022516"/>
    </source>
</evidence>
<feature type="binding site" evidence="11">
    <location>
        <position position="8"/>
    </location>
    <ligand>
        <name>Mg(2+)</name>
        <dbReference type="ChEBI" id="CHEBI:18420"/>
    </ligand>
</feature>
<keyword evidence="5 11" id="KW-0808">Transferase</keyword>
<evidence type="ECO:0000259" key="12">
    <source>
        <dbReference type="Pfam" id="PF01648"/>
    </source>
</evidence>
<dbReference type="GO" id="GO:0008897">
    <property type="term" value="F:holo-[acyl-carrier-protein] synthase activity"/>
    <property type="evidence" value="ECO:0007669"/>
    <property type="project" value="UniProtKB-UniRule"/>
</dbReference>
<evidence type="ECO:0000256" key="3">
    <source>
        <dbReference type="ARBA" id="ARBA00022490"/>
    </source>
</evidence>
<dbReference type="PATRIC" id="fig|1441095.3.peg.4765"/>
<dbReference type="NCBIfam" id="TIGR00556">
    <property type="entry name" value="pantethn_trn"/>
    <property type="match status" value="1"/>
</dbReference>
<evidence type="ECO:0000313" key="14">
    <source>
        <dbReference type="Proteomes" id="UP000067625"/>
    </source>
</evidence>